<organism evidence="1 2">
    <name type="scientific">Legionella geestiana</name>
    <dbReference type="NCBI Taxonomy" id="45065"/>
    <lineage>
        <taxon>Bacteria</taxon>
        <taxon>Pseudomonadati</taxon>
        <taxon>Pseudomonadota</taxon>
        <taxon>Gammaproteobacteria</taxon>
        <taxon>Legionellales</taxon>
        <taxon>Legionellaceae</taxon>
        <taxon>Legionella</taxon>
    </lineage>
</organism>
<evidence type="ECO:0000313" key="2">
    <source>
        <dbReference type="Proteomes" id="UP000054785"/>
    </source>
</evidence>
<dbReference type="EMBL" id="LNYC01000072">
    <property type="protein sequence ID" value="KTC97344.1"/>
    <property type="molecule type" value="Genomic_DNA"/>
</dbReference>
<protein>
    <submittedName>
        <fullName evidence="1">Protein-tyrosine phosphatase</fullName>
    </submittedName>
</protein>
<dbReference type="PATRIC" id="fig|45065.4.peg.2178"/>
<comment type="caution">
    <text evidence="1">The sequence shown here is derived from an EMBL/GenBank/DDBJ whole genome shotgun (WGS) entry which is preliminary data.</text>
</comment>
<proteinExistence type="predicted"/>
<gene>
    <name evidence="1" type="ORF">Lgee_2005</name>
</gene>
<dbReference type="Proteomes" id="UP000054785">
    <property type="component" value="Unassembled WGS sequence"/>
</dbReference>
<evidence type="ECO:0000313" key="1">
    <source>
        <dbReference type="EMBL" id="KTC97344.1"/>
    </source>
</evidence>
<dbReference type="STRING" id="45065.Lgee_2005"/>
<name>A0A0W0TP20_9GAMM</name>
<reference evidence="1 2" key="1">
    <citation type="submission" date="2015-11" db="EMBL/GenBank/DDBJ databases">
        <title>Genomic analysis of 38 Legionella species identifies large and diverse effector repertoires.</title>
        <authorList>
            <person name="Burstein D."/>
            <person name="Amaro F."/>
            <person name="Zusman T."/>
            <person name="Lifshitz Z."/>
            <person name="Cohen O."/>
            <person name="Gilbert J.A."/>
            <person name="Pupko T."/>
            <person name="Shuman H.A."/>
            <person name="Segal G."/>
        </authorList>
    </citation>
    <scope>NUCLEOTIDE SEQUENCE [LARGE SCALE GENOMIC DNA]</scope>
    <source>
        <strain evidence="1 2">ATCC 49504</strain>
    </source>
</reference>
<sequence length="215" mass="24268">MRVPVMLGSSKVLVEYQRGTDTTFVHLHADEKTALVAAQRVARRTGAGLLRLVHPGGRLVCFQLNGKRYLFDPNRMFSDSGIRQTLTRYSQYSPDAHRAIAHLANVFLKHLPSGKVVSVHNNRGYSMRDYFPGHPSAREAAAIHQNPNWTFRNFYFVTQREDYTRMRKLGFNSVLQARAPSDDGSLSVRLSGLPYINVEAAHGQLQQQISMLENA</sequence>
<dbReference type="AlphaFoldDB" id="A0A0W0TP20"/>
<keyword evidence="2" id="KW-1185">Reference proteome</keyword>
<accession>A0A0W0TP20</accession>